<gene>
    <name evidence="2" type="ORF">C5468_04380</name>
</gene>
<reference evidence="2 3" key="1">
    <citation type="journal article" date="2019" name="Int. J. Syst. Evol. Microbiol.">
        <title>Photorhabdus khanii subsp. guanajuatensis subsp. nov., isolated from Heterorhabditis atacamensis, and Photorhabdus luminescens subsp. mexicana subsp. nov., isolated from Heterorhabditis mexicana entomopathogenic nematodes.</title>
        <authorList>
            <person name="Machado R.A.R."/>
            <person name="Bruno P."/>
            <person name="Arce C.C.M."/>
            <person name="Liechti N."/>
            <person name="Kohler A."/>
            <person name="Bernal J."/>
            <person name="Bruggmann R."/>
            <person name="Turlings T.C.J."/>
        </authorList>
    </citation>
    <scope>NUCLEOTIDE SEQUENCE [LARGE SCALE GENOMIC DNA]</scope>
    <source>
        <strain evidence="2 3">MEX47-22</strain>
    </source>
</reference>
<evidence type="ECO:0000259" key="1">
    <source>
        <dbReference type="Pfam" id="PF21882"/>
    </source>
</evidence>
<dbReference type="Gene3D" id="2.60.40.3940">
    <property type="match status" value="1"/>
</dbReference>
<dbReference type="RefSeq" id="WP_088374249.1">
    <property type="nucleotide sequence ID" value="NZ_CAWOLF010000004.1"/>
</dbReference>
<dbReference type="InterPro" id="IPR054075">
    <property type="entry name" value="Gp53-like_C"/>
</dbReference>
<feature type="domain" description="Putative tail fiber protein gp53-like C-terminal" evidence="1">
    <location>
        <begin position="25"/>
        <end position="97"/>
    </location>
</feature>
<accession>A0A4R4JJE7</accession>
<dbReference type="AlphaFoldDB" id="A0A4R4JJE7"/>
<dbReference type="EMBL" id="PUJX01000004">
    <property type="protein sequence ID" value="TDB54410.1"/>
    <property type="molecule type" value="Genomic_DNA"/>
</dbReference>
<proteinExistence type="predicted"/>
<comment type="caution">
    <text evidence="2">The sequence shown here is derived from an EMBL/GenBank/DDBJ whole genome shotgun (WGS) entry which is preliminary data.</text>
</comment>
<name>A0A4R4JJE7_PHOLU</name>
<evidence type="ECO:0000313" key="3">
    <source>
        <dbReference type="Proteomes" id="UP000295550"/>
    </source>
</evidence>
<protein>
    <recommendedName>
        <fullName evidence="1">Putative tail fiber protein gp53-like C-terminal domain-containing protein</fullName>
    </recommendedName>
</protein>
<dbReference type="Pfam" id="PF21882">
    <property type="entry name" value="Gp53-like_C"/>
    <property type="match status" value="1"/>
</dbReference>
<dbReference type="Proteomes" id="UP000295550">
    <property type="component" value="Unassembled WGS sequence"/>
</dbReference>
<evidence type="ECO:0000313" key="2">
    <source>
        <dbReference type="EMBL" id="TDB54410.1"/>
    </source>
</evidence>
<organism evidence="2 3">
    <name type="scientific">Photorhabdus luminescens subsp. mexicana</name>
    <dbReference type="NCBI Taxonomy" id="2100167"/>
    <lineage>
        <taxon>Bacteria</taxon>
        <taxon>Pseudomonadati</taxon>
        <taxon>Pseudomonadota</taxon>
        <taxon>Gammaproteobacteria</taxon>
        <taxon>Enterobacterales</taxon>
        <taxon>Morganellaceae</taxon>
        <taxon>Photorhabdus</taxon>
    </lineage>
</organism>
<sequence length="98" mass="10883">MNNNSDEELELFCIASWRKDNAPTIIQQWGIVTRVADETPVLFPKPFPNACYNVQLTLKAIDEAHDVEVLRAENVSASGFTYCAGEGEVTAFWFAIGS</sequence>